<feature type="domain" description="Transposase IS4-like" evidence="1">
    <location>
        <begin position="102"/>
        <end position="260"/>
    </location>
</feature>
<feature type="domain" description="Insertion element IS402-like" evidence="2">
    <location>
        <begin position="7"/>
        <end position="85"/>
    </location>
</feature>
<dbReference type="GO" id="GO:0004803">
    <property type="term" value="F:transposase activity"/>
    <property type="evidence" value="ECO:0007669"/>
    <property type="project" value="InterPro"/>
</dbReference>
<evidence type="ECO:0000313" key="4">
    <source>
        <dbReference type="Proteomes" id="UP000594943"/>
    </source>
</evidence>
<evidence type="ECO:0000259" key="2">
    <source>
        <dbReference type="Pfam" id="PF13340"/>
    </source>
</evidence>
<dbReference type="GO" id="GO:0003677">
    <property type="term" value="F:DNA binding"/>
    <property type="evidence" value="ECO:0007669"/>
    <property type="project" value="InterPro"/>
</dbReference>
<dbReference type="RefSeq" id="WP_085954782.1">
    <property type="nucleotide sequence ID" value="NZ_CP013381.1"/>
</dbReference>
<name>A0A7T2TXL2_9BURK</name>
<accession>A0A7T2TXL2</accession>
<keyword evidence="3" id="KW-0614">Plasmid</keyword>
<dbReference type="AlphaFoldDB" id="A0A7T2TXL2"/>
<dbReference type="PANTHER" id="PTHR30007">
    <property type="entry name" value="PHP DOMAIN PROTEIN"/>
    <property type="match status" value="1"/>
</dbReference>
<dbReference type="Pfam" id="PF13340">
    <property type="entry name" value="DUF4096"/>
    <property type="match status" value="1"/>
</dbReference>
<proteinExistence type="predicted"/>
<reference evidence="3 4" key="1">
    <citation type="submission" date="2020-12" db="EMBL/GenBank/DDBJ databases">
        <title>FDA dAtabase for Regulatory Grade micrObial Sequences (FDA-ARGOS): Supporting development and validation of Infectious Disease Dx tests.</title>
        <authorList>
            <person name="Nelson B."/>
            <person name="Plummer A."/>
            <person name="Tallon L."/>
            <person name="Sadzewicz L."/>
            <person name="Zhao X."/>
            <person name="Boylan J."/>
            <person name="Ott S."/>
            <person name="Bowen H."/>
            <person name="Vavikolanu K."/>
            <person name="Mehta A."/>
            <person name="Aluvathingal J."/>
            <person name="Nadendla S."/>
            <person name="Myers T."/>
            <person name="Yan Y."/>
            <person name="Sichtig H."/>
        </authorList>
    </citation>
    <scope>NUCLEOTIDE SEQUENCE [LARGE SCALE GENOMIC DNA]</scope>
    <source>
        <strain evidence="3 4">FDAARGOS_899</strain>
        <plasmid evidence="3 4">unnamed</plasmid>
    </source>
</reference>
<sequence>MRKELIDDELWSLIEPLLPKRAPRNRRYAGRKPTPDRAVLTGIVFVLRSGIAWNLLPQEMGCGSGTACWRRLVAWQEAGVWQRIHETLLAELRRRGEIDLSRALVDSSSVRAMLAGKKTGPNPTDRRKLGSKHHLIVDAQGIPLAVILTAANCNDITQLDALVEAIPPIRGKRGRPLRKPKIVQGDRGYSSEPHRQRLRERGITPLLAKIGSPHGSGLGKTRWFIERSFAWLHAFRRLKIRYERYAHVHEAFLSLACCLICWNKLKTASN</sequence>
<evidence type="ECO:0000259" key="1">
    <source>
        <dbReference type="Pfam" id="PF01609"/>
    </source>
</evidence>
<dbReference type="EMBL" id="CP065685">
    <property type="protein sequence ID" value="QPS41944.1"/>
    <property type="molecule type" value="Genomic_DNA"/>
</dbReference>
<organism evidence="3 4">
    <name type="scientific">Burkholderia humptydooensis</name>
    <dbReference type="NCBI Taxonomy" id="430531"/>
    <lineage>
        <taxon>Bacteria</taxon>
        <taxon>Pseudomonadati</taxon>
        <taxon>Pseudomonadota</taxon>
        <taxon>Betaproteobacteria</taxon>
        <taxon>Burkholderiales</taxon>
        <taxon>Burkholderiaceae</taxon>
        <taxon>Burkholderia</taxon>
        <taxon>pseudomallei group</taxon>
    </lineage>
</organism>
<evidence type="ECO:0000313" key="3">
    <source>
        <dbReference type="EMBL" id="QPS41944.1"/>
    </source>
</evidence>
<dbReference type="InterPro" id="IPR002559">
    <property type="entry name" value="Transposase_11"/>
</dbReference>
<protein>
    <submittedName>
        <fullName evidence="3">IS5 family transposase</fullName>
    </submittedName>
</protein>
<dbReference type="Pfam" id="PF01609">
    <property type="entry name" value="DDE_Tnp_1"/>
    <property type="match status" value="1"/>
</dbReference>
<dbReference type="NCBIfam" id="NF033580">
    <property type="entry name" value="transpos_IS5_3"/>
    <property type="match status" value="1"/>
</dbReference>
<dbReference type="KEGG" id="bhg:I6G56_01300"/>
<geneLocation type="plasmid" evidence="3 4">
    <name>unnamed</name>
</geneLocation>
<gene>
    <name evidence="3" type="ORF">I6G56_01300</name>
</gene>
<dbReference type="Proteomes" id="UP000594943">
    <property type="component" value="Plasmid unnamed"/>
</dbReference>
<dbReference type="GO" id="GO:0006313">
    <property type="term" value="P:DNA transposition"/>
    <property type="evidence" value="ECO:0007669"/>
    <property type="project" value="InterPro"/>
</dbReference>
<dbReference type="PANTHER" id="PTHR30007:SF1">
    <property type="entry name" value="BLR1914 PROTEIN"/>
    <property type="match status" value="1"/>
</dbReference>
<dbReference type="InterPro" id="IPR025161">
    <property type="entry name" value="IS402-like_dom"/>
</dbReference>